<organism evidence="5 6">
    <name type="scientific">Aureococcus anophagefferens</name>
    <name type="common">Harmful bloom alga</name>
    <dbReference type="NCBI Taxonomy" id="44056"/>
    <lineage>
        <taxon>Eukaryota</taxon>
        <taxon>Sar</taxon>
        <taxon>Stramenopiles</taxon>
        <taxon>Ochrophyta</taxon>
        <taxon>Pelagophyceae</taxon>
        <taxon>Pelagomonadales</taxon>
        <taxon>Pelagomonadaceae</taxon>
        <taxon>Aureococcus</taxon>
    </lineage>
</organism>
<evidence type="ECO:0000259" key="4">
    <source>
        <dbReference type="PROSITE" id="PS51820"/>
    </source>
</evidence>
<dbReference type="SUPFAM" id="SSF49265">
    <property type="entry name" value="Fibronectin type III"/>
    <property type="match status" value="2"/>
</dbReference>
<dbReference type="InterPro" id="IPR003961">
    <property type="entry name" value="FN3_dom"/>
</dbReference>
<evidence type="ECO:0000256" key="1">
    <source>
        <dbReference type="ARBA" id="ARBA00022737"/>
    </source>
</evidence>
<feature type="domain" description="Fibronectin type-III" evidence="3">
    <location>
        <begin position="31"/>
        <end position="128"/>
    </location>
</feature>
<dbReference type="PROSITE" id="PS50853">
    <property type="entry name" value="FN3"/>
    <property type="match status" value="1"/>
</dbReference>
<evidence type="ECO:0000313" key="5">
    <source>
        <dbReference type="EMBL" id="KAK7233203.1"/>
    </source>
</evidence>
<feature type="chain" id="PRO_5045087177" evidence="2">
    <location>
        <begin position="28"/>
        <end position="2143"/>
    </location>
</feature>
<dbReference type="SMART" id="SM00758">
    <property type="entry name" value="PA14"/>
    <property type="match status" value="1"/>
</dbReference>
<dbReference type="InterPro" id="IPR036116">
    <property type="entry name" value="FN3_sf"/>
</dbReference>
<accession>A0ABR1FLU8</accession>
<reference evidence="5 6" key="1">
    <citation type="submission" date="2024-03" db="EMBL/GenBank/DDBJ databases">
        <title>Aureococcus anophagefferens CCMP1851 and Kratosvirus quantuckense: Draft genome of a second virus-susceptible host strain in the model system.</title>
        <authorList>
            <person name="Chase E."/>
            <person name="Truchon A.R."/>
            <person name="Schepens W."/>
            <person name="Wilhelm S.W."/>
        </authorList>
    </citation>
    <scope>NUCLEOTIDE SEQUENCE [LARGE SCALE GENOMIC DNA]</scope>
    <source>
        <strain evidence="5 6">CCMP1851</strain>
    </source>
</reference>
<dbReference type="Gene3D" id="2.60.40.10">
    <property type="entry name" value="Immunoglobulins"/>
    <property type="match status" value="3"/>
</dbReference>
<protein>
    <submittedName>
        <fullName evidence="5">Filamin</fullName>
    </submittedName>
</protein>
<gene>
    <name evidence="5" type="ORF">SO694_0003811</name>
</gene>
<dbReference type="Gene3D" id="3.90.182.10">
    <property type="entry name" value="Toxin - Anthrax Protective Antigen,domain 1"/>
    <property type="match status" value="1"/>
</dbReference>
<dbReference type="SMART" id="SM00060">
    <property type="entry name" value="FN3"/>
    <property type="match status" value="3"/>
</dbReference>
<keyword evidence="1" id="KW-0677">Repeat</keyword>
<dbReference type="InterPro" id="IPR013783">
    <property type="entry name" value="Ig-like_fold"/>
</dbReference>
<evidence type="ECO:0000313" key="6">
    <source>
        <dbReference type="Proteomes" id="UP001363151"/>
    </source>
</evidence>
<name>A0ABR1FLU8_AURAN</name>
<keyword evidence="2" id="KW-0732">Signal</keyword>
<comment type="caution">
    <text evidence="5">The sequence shown here is derived from an EMBL/GenBank/DDBJ whole genome shotgun (WGS) entry which is preliminary data.</text>
</comment>
<dbReference type="PANTHER" id="PTHR13817">
    <property type="entry name" value="TITIN"/>
    <property type="match status" value="1"/>
</dbReference>
<dbReference type="SUPFAM" id="SSF56988">
    <property type="entry name" value="Anthrax protective antigen"/>
    <property type="match status" value="1"/>
</dbReference>
<dbReference type="InterPro" id="IPR037524">
    <property type="entry name" value="PA14/GLEYA"/>
</dbReference>
<dbReference type="Proteomes" id="UP001363151">
    <property type="component" value="Unassembled WGS sequence"/>
</dbReference>
<keyword evidence="6" id="KW-1185">Reference proteome</keyword>
<evidence type="ECO:0000256" key="2">
    <source>
        <dbReference type="SAM" id="SignalP"/>
    </source>
</evidence>
<dbReference type="PANTHER" id="PTHR13817:SF73">
    <property type="entry name" value="FIBRONECTIN TYPE-III DOMAIN-CONTAINING PROTEIN"/>
    <property type="match status" value="1"/>
</dbReference>
<proteinExistence type="predicted"/>
<dbReference type="InterPro" id="IPR011658">
    <property type="entry name" value="PA14_dom"/>
</dbReference>
<dbReference type="InterPro" id="IPR050964">
    <property type="entry name" value="Striated_Muscle_Regulatory"/>
</dbReference>
<evidence type="ECO:0000259" key="3">
    <source>
        <dbReference type="PROSITE" id="PS50853"/>
    </source>
</evidence>
<sequence length="2143" mass="226595">MASFGSAVGSPLKFLVALAATVLPGAADLQVPSAPTDALLEVVSGDSLALAWASPMTDGGAAVQSYQVEWDTNPGRAEVQTVTTSTYIGANELQTISTSAADIDEIQNVTTVASPIREVQTVTATAPVGGTLAGTFALALDTRVTGGSLQYTGAIPADAATCCGRTSMTAMVEALSNVGSGNVYNVSREAVDVDGGVGWRWRVTFDRSLADVPQLQLLDASALTLGSSIALGTAVEGNAISGAFRLSFNGDTTALIPSDATAGELEDALELLDTITDVTVIRGDEAAFGGFTWWVTFVHDDNAGDVPLLEPVWSGTLLGTSGDPWVNVTEHVPGNELSGSFNISFNGNAESAKVPFDATVSELANALQSLPQIPDGTVAVTRTGPDFELGYVWTVSFLDDVNRTFEGDVSPLTVSSSTYLGGQNAQVDVAELRKGTVKEIQRLNVTRTSNKDDAFYLTFRGETTGAIYASPDKLDKSCGSAEYEVQQVRVATQDTTSAGGDGTVSPRTTFRLSYGSETTDYIYANDGTGDCSVAAGEIETELEKFDAFYQVDVSYSATVAAQECWWNVTFSSSPGNVAALTVSASREGVGAEDGPASSASIGDDTLYVRELVSGKTDLVQSELEGLSTIGRVTVDSRPDPINALTCLYTITFDTNAGYLPLIGVATSGTDETGEWPWADTNTTVNVTRIRSSTSEALSGDFALEFRGQRTGYLTYDSSSYDVEAALESLSTIGSVAVNRTAADENGGHTWSITFLSELGDVPMLIADDLDMSGTAVTATTYLVTQGVFPPFNSLDEANGLPLGSAAVTDLADLQLEVSGLERNIPYYFRVFAVNAIGQGPASLTTPPYAIPVPAKPSEPTDVALSVLDSTSLRVVLADPLRDGGDSVDSYRVEYAGEAFTDEVQAVRIYVNSTTEVQVIETNVTEKPEIQLVHALLDPSYAGATTVEWQLLECDASGGSFTLTFDGLTTRSIAYDADEATVKSALQELTNVNKVTVAFVGVGLLSDGVVDTACVDGGDSRVDYADSATGFTAGMNITFNSVSDYVGDVPALEPYTNELDGLRRVVVTEFDGDWGLGGTFKLTFRGATTDAIVYDASASAVESALIALDTIQQGGVEVSDVSASMSSPYDSNEHLWEVTFVGSGVGGDVEALQIRADDDLLTGSGARLRVYADGSEKSSDIRSSATAESRAGSELGGSFTLTLRQHTTEPIEFNAAASTMKARLEALPNVGNVDVLRSAPGSRREYAWTVSFVSNPGYFPPNSRNLALLVPDTSDLEGTGASCEVKERLQGSEPLKGAFQLMFCNSTYADGYADACEYTDLLENDLEAPQFEAILEDLDHVGDVDVSRVTNSDGYTWYITFGGCSLTEDLEDVCNEGDVALMKWLEANSTLTGGSSAPNVTIEEVVRGTGPGTCSDRVDEDGKCVAVETDLSGGEPYAYDILGLETGERVYVRARWHNELGFGPYSLSEPEYETPTWNAPGAPPPVRLLNSSAVSVAVAWDRPTEDGGAPVMGYELWLDNWEGGASRIVFDGSDQPDTMAFTVRTKTSVGVESGKQYDSSYDANVTVERVLSGSSELTGTFTLSFDGAETEAIDVDATAEDVKAYLEDLSTLSVVEVSRNTTSSWGAAEWLVTFLSEAGDLPLMRATSGRLSYDSATPAAYVETVLPGGAPLRDLTAARKREGEDIFYTELFEYDEDGEYVHYADGGVATYNPAQYEIQKLVFDAGYSGDYTISLNQSSRADGVNDKTAALSSGCTAYQMKVALEALDNIEAVDVSRNGSSATGLSSTDTEFVEDTQSIHVKTSTDGYFTLRLGDGTDYTTSLDLTSATNAEVEAALEALDGVYDVSVSDGTADSGSFTGNAWDVTFHSPVGDVKGDSGLAGTYTVAYEGSYSADIAYEATAADVKSLLEDLDTIDAGAPPLTFYNETTGPIAYDASADAVKAALEGLPSIDRVDAAKVEGSYGQADWLADRLAHGQHADGPHGGEKVAGLPSYTGMFTPAATGDYDVVVRQLTQGGLSAEYFDNQHGRADPYGRDYVSARWSGKLKASYNEIYTIFCRADDGIRLYVDHELVVDAWENASVTNGGQRVDLRLSAGGYHDIVVEYKEVTGAASVSLYWSSYSTTYAPIPSGAAPDDIFNATSIP</sequence>
<dbReference type="PROSITE" id="PS51820">
    <property type="entry name" value="PA14"/>
    <property type="match status" value="1"/>
</dbReference>
<feature type="domain" description="PA14" evidence="4">
    <location>
        <begin position="1983"/>
        <end position="2131"/>
    </location>
</feature>
<dbReference type="EMBL" id="JBBJCI010000363">
    <property type="protein sequence ID" value="KAK7233203.1"/>
    <property type="molecule type" value="Genomic_DNA"/>
</dbReference>
<dbReference type="Pfam" id="PF07691">
    <property type="entry name" value="PA14"/>
    <property type="match status" value="1"/>
</dbReference>
<feature type="signal peptide" evidence="2">
    <location>
        <begin position="1"/>
        <end position="27"/>
    </location>
</feature>